<accession>A0A2P8GJ93</accession>
<dbReference type="PANTHER" id="PTHR30273">
    <property type="entry name" value="PERIPLASMIC SIGNAL SENSOR AND SIGMA FACTOR ACTIVATOR FECR-RELATED"/>
    <property type="match status" value="1"/>
</dbReference>
<name>A0A2P8GJ93_9BACT</name>
<keyword evidence="1" id="KW-0472">Membrane</keyword>
<sequence length="395" mass="44138">MKAFKGQEDFLRMIRKYLSGNADEKERAFLERFYESRDNGQKVLDHYTDYDREMLGREMEENILRGIAANRSKRRWLLTWPRFAAAAVVLIALGILFFSRQRPETPAQHIAAQPTDFAPGGERAVLTLADGSTVVLDSAALGRIASQGNATVTKNADGELSYQVSENDKTVAGMNTISTPAGGQYSIRLPDGSQVWLNAKSSITFSTAFAGKDRRVKVQGEVYFEVRKENGRPFVVDVDGRQQVIVTGTQFNVNAYTDEPEIRTTLLEGAVRVADTRRESLQLAPGEQASFQTGGRFRKATVDVAEAVAWKNGLFQFRETSLATIMRDIERWYNVEVTYPEGIPQKRFSGKLRRNSKASEILEILKFAGVNFRIEASESAGYDGRIVVLPAEKNL</sequence>
<comment type="caution">
    <text evidence="4">The sequence shown here is derived from an EMBL/GenBank/DDBJ whole genome shotgun (WGS) entry which is preliminary data.</text>
</comment>
<dbReference type="AlphaFoldDB" id="A0A2P8GJ93"/>
<gene>
    <name evidence="4" type="ORF">CLV60_101405</name>
</gene>
<dbReference type="OrthoDB" id="1452822at2"/>
<evidence type="ECO:0000259" key="3">
    <source>
        <dbReference type="Pfam" id="PF16344"/>
    </source>
</evidence>
<dbReference type="Proteomes" id="UP000241964">
    <property type="component" value="Unassembled WGS sequence"/>
</dbReference>
<evidence type="ECO:0000256" key="1">
    <source>
        <dbReference type="SAM" id="Phobius"/>
    </source>
</evidence>
<protein>
    <submittedName>
        <fullName evidence="4">FecR family protein</fullName>
    </submittedName>
</protein>
<keyword evidence="1" id="KW-0812">Transmembrane</keyword>
<evidence type="ECO:0000313" key="4">
    <source>
        <dbReference type="EMBL" id="PSL34036.1"/>
    </source>
</evidence>
<dbReference type="Pfam" id="PF16344">
    <property type="entry name" value="FecR_C"/>
    <property type="match status" value="1"/>
</dbReference>
<dbReference type="Pfam" id="PF04773">
    <property type="entry name" value="FecR"/>
    <property type="match status" value="1"/>
</dbReference>
<feature type="domain" description="Protein FecR C-terminal" evidence="3">
    <location>
        <begin position="315"/>
        <end position="375"/>
    </location>
</feature>
<dbReference type="InterPro" id="IPR012373">
    <property type="entry name" value="Ferrdict_sens_TM"/>
</dbReference>
<keyword evidence="1" id="KW-1133">Transmembrane helix</keyword>
<evidence type="ECO:0000259" key="2">
    <source>
        <dbReference type="Pfam" id="PF04773"/>
    </source>
</evidence>
<dbReference type="InterPro" id="IPR006860">
    <property type="entry name" value="FecR"/>
</dbReference>
<dbReference type="PANTHER" id="PTHR30273:SF2">
    <property type="entry name" value="PROTEIN FECR"/>
    <property type="match status" value="1"/>
</dbReference>
<dbReference type="Gene3D" id="3.55.50.30">
    <property type="match status" value="1"/>
</dbReference>
<dbReference type="GO" id="GO:0016989">
    <property type="term" value="F:sigma factor antagonist activity"/>
    <property type="evidence" value="ECO:0007669"/>
    <property type="project" value="TreeGrafter"/>
</dbReference>
<evidence type="ECO:0000313" key="5">
    <source>
        <dbReference type="Proteomes" id="UP000241964"/>
    </source>
</evidence>
<dbReference type="RefSeq" id="WP_106593697.1">
    <property type="nucleotide sequence ID" value="NZ_PYAS01000001.1"/>
</dbReference>
<dbReference type="InterPro" id="IPR032508">
    <property type="entry name" value="FecR_C"/>
</dbReference>
<proteinExistence type="predicted"/>
<dbReference type="EMBL" id="PYAS01000001">
    <property type="protein sequence ID" value="PSL34036.1"/>
    <property type="molecule type" value="Genomic_DNA"/>
</dbReference>
<reference evidence="4 5" key="1">
    <citation type="submission" date="2018-03" db="EMBL/GenBank/DDBJ databases">
        <title>Genomic Encyclopedia of Archaeal and Bacterial Type Strains, Phase II (KMG-II): from individual species to whole genera.</title>
        <authorList>
            <person name="Goeker M."/>
        </authorList>
    </citation>
    <scope>NUCLEOTIDE SEQUENCE [LARGE SCALE GENOMIC DNA]</scope>
    <source>
        <strain evidence="4 5">DSM 29057</strain>
    </source>
</reference>
<feature type="domain" description="FecR protein" evidence="2">
    <location>
        <begin position="176"/>
        <end position="272"/>
    </location>
</feature>
<organism evidence="4 5">
    <name type="scientific">Dyadobacter jiangsuensis</name>
    <dbReference type="NCBI Taxonomy" id="1591085"/>
    <lineage>
        <taxon>Bacteria</taxon>
        <taxon>Pseudomonadati</taxon>
        <taxon>Bacteroidota</taxon>
        <taxon>Cytophagia</taxon>
        <taxon>Cytophagales</taxon>
        <taxon>Spirosomataceae</taxon>
        <taxon>Dyadobacter</taxon>
    </lineage>
</organism>
<keyword evidence="5" id="KW-1185">Reference proteome</keyword>
<feature type="transmembrane region" description="Helical" evidence="1">
    <location>
        <begin position="80"/>
        <end position="98"/>
    </location>
</feature>
<dbReference type="Gene3D" id="2.60.120.1440">
    <property type="match status" value="1"/>
</dbReference>